<organism evidence="2 3">
    <name type="scientific">Anas platyrhynchos</name>
    <name type="common">Mallard</name>
    <name type="synonym">Anas boschas</name>
    <dbReference type="NCBI Taxonomy" id="8839"/>
    <lineage>
        <taxon>Eukaryota</taxon>
        <taxon>Metazoa</taxon>
        <taxon>Chordata</taxon>
        <taxon>Craniata</taxon>
        <taxon>Vertebrata</taxon>
        <taxon>Euteleostomi</taxon>
        <taxon>Archelosauria</taxon>
        <taxon>Archosauria</taxon>
        <taxon>Dinosauria</taxon>
        <taxon>Saurischia</taxon>
        <taxon>Theropoda</taxon>
        <taxon>Coelurosauria</taxon>
        <taxon>Aves</taxon>
        <taxon>Neognathae</taxon>
        <taxon>Galloanserae</taxon>
        <taxon>Anseriformes</taxon>
        <taxon>Anatidae</taxon>
        <taxon>Anatinae</taxon>
        <taxon>Anas</taxon>
    </lineage>
</organism>
<dbReference type="EMBL" id="KB742595">
    <property type="protein sequence ID" value="EOB06571.1"/>
    <property type="molecule type" value="Genomic_DNA"/>
</dbReference>
<dbReference type="Proteomes" id="UP000296049">
    <property type="component" value="Unassembled WGS sequence"/>
</dbReference>
<keyword evidence="3" id="KW-1185">Reference proteome</keyword>
<feature type="compositionally biased region" description="Polar residues" evidence="1">
    <location>
        <begin position="29"/>
        <end position="42"/>
    </location>
</feature>
<feature type="compositionally biased region" description="Basic and acidic residues" evidence="1">
    <location>
        <begin position="16"/>
        <end position="25"/>
    </location>
</feature>
<reference evidence="3" key="1">
    <citation type="journal article" date="2013" name="Nat. Genet.">
        <title>The duck genome and transcriptome provide insight into an avian influenza virus reservoir species.</title>
        <authorList>
            <person name="Huang Y."/>
            <person name="Li Y."/>
            <person name="Burt D.W."/>
            <person name="Chen H."/>
            <person name="Zhang Y."/>
            <person name="Qian W."/>
            <person name="Kim H."/>
            <person name="Gan S."/>
            <person name="Zhao Y."/>
            <person name="Li J."/>
            <person name="Yi K."/>
            <person name="Feng H."/>
            <person name="Zhu P."/>
            <person name="Li B."/>
            <person name="Liu Q."/>
            <person name="Fairley S."/>
            <person name="Magor K.E."/>
            <person name="Du Z."/>
            <person name="Hu X."/>
            <person name="Goodman L."/>
            <person name="Tafer H."/>
            <person name="Vignal A."/>
            <person name="Lee T."/>
            <person name="Kim K.W."/>
            <person name="Sheng Z."/>
            <person name="An Y."/>
            <person name="Searle S."/>
            <person name="Herrero J."/>
            <person name="Groenen M.A."/>
            <person name="Crooijmans R.P."/>
            <person name="Faraut T."/>
            <person name="Cai Q."/>
            <person name="Webster R.G."/>
            <person name="Aldridge J.R."/>
            <person name="Warren W.C."/>
            <person name="Bartschat S."/>
            <person name="Kehr S."/>
            <person name="Marz M."/>
            <person name="Stadler P.F."/>
            <person name="Smith J."/>
            <person name="Kraus R.H."/>
            <person name="Zhao Y."/>
            <person name="Ren L."/>
            <person name="Fei J."/>
            <person name="Morisson M."/>
            <person name="Kaiser P."/>
            <person name="Griffin D.K."/>
            <person name="Rao M."/>
            <person name="Pitel F."/>
            <person name="Wang J."/>
            <person name="Li N."/>
        </authorList>
    </citation>
    <scope>NUCLEOTIDE SEQUENCE [LARGE SCALE GENOMIC DNA]</scope>
</reference>
<evidence type="ECO:0000313" key="3">
    <source>
        <dbReference type="Proteomes" id="UP000296049"/>
    </source>
</evidence>
<evidence type="ECO:0000256" key="1">
    <source>
        <dbReference type="SAM" id="MobiDB-lite"/>
    </source>
</evidence>
<dbReference type="AlphaFoldDB" id="R0K8J9"/>
<feature type="region of interest" description="Disordered" evidence="1">
    <location>
        <begin position="14"/>
        <end position="42"/>
    </location>
</feature>
<protein>
    <submittedName>
        <fullName evidence="2">Uncharacterized protein</fullName>
    </submittedName>
</protein>
<proteinExistence type="predicted"/>
<name>R0K8J9_ANAPL</name>
<sequence>MNYCQQDITAKTLSSSKEDFEHPPGEDVQLTSVSNSAHTASSNPNIRLSVWGEGRFSSKNYIHNKDKVECLCAFVSDNSICTNLSPRGSFVIYGKHTVGTVYQSVSDNKEKGVTYKKGLPSESHSCRNGFAALHSTAEERIKDKTPYEQQYGRASPEKEQCLLRAELHGSSVGEAGSPILCPPQLAYLNISCCKADVKLQWNLAHKFNSVAYVSSIGHHKSTTMKGADFRSPVQQQLQHPVCDSVYAYVSVSVCILMQGKRRFGHDFQLTETLLVLGEAVAGQKEKAHSPSIAEEITVNKHSVPFGVQIKVIPESKTDTTPLKFALLQGSKSEDAVSGSQELEGGGRAPALDWDRRSAQVTGDVRAQHKAAWHQASGFQKEQQESEGISRCFDDRNNNWTYISTRMLTDLDDYETNL</sequence>
<evidence type="ECO:0000313" key="2">
    <source>
        <dbReference type="EMBL" id="EOB06571.1"/>
    </source>
</evidence>
<gene>
    <name evidence="2" type="ORF">Anapl_08578</name>
</gene>
<accession>R0K8J9</accession>